<feature type="transmembrane region" description="Helical" evidence="1">
    <location>
        <begin position="534"/>
        <end position="550"/>
    </location>
</feature>
<evidence type="ECO:0000256" key="1">
    <source>
        <dbReference type="SAM" id="Phobius"/>
    </source>
</evidence>
<dbReference type="Pfam" id="PF01757">
    <property type="entry name" value="Acyl_transf_3"/>
    <property type="match status" value="1"/>
</dbReference>
<gene>
    <name evidence="3" type="ORF">EEDITHA_LOCUS9007</name>
</gene>
<feature type="domain" description="Acyltransferase 3" evidence="2">
    <location>
        <begin position="233"/>
        <end position="620"/>
    </location>
</feature>
<evidence type="ECO:0000313" key="4">
    <source>
        <dbReference type="Proteomes" id="UP001153954"/>
    </source>
</evidence>
<feature type="transmembrane region" description="Helical" evidence="1">
    <location>
        <begin position="384"/>
        <end position="403"/>
    </location>
</feature>
<feature type="transmembrane region" description="Helical" evidence="1">
    <location>
        <begin position="410"/>
        <end position="434"/>
    </location>
</feature>
<keyword evidence="1" id="KW-1133">Transmembrane helix</keyword>
<dbReference type="EMBL" id="CAKOGL010000013">
    <property type="protein sequence ID" value="CAH2093331.1"/>
    <property type="molecule type" value="Genomic_DNA"/>
</dbReference>
<dbReference type="PANTHER" id="PTHR11161:SF22">
    <property type="entry name" value="ACYLTRANSFERASE 3 DOMAIN-CONTAINING PROTEIN-RELATED"/>
    <property type="match status" value="1"/>
</dbReference>
<feature type="transmembrane region" description="Helical" evidence="1">
    <location>
        <begin position="280"/>
        <end position="300"/>
    </location>
</feature>
<keyword evidence="1" id="KW-0812">Transmembrane</keyword>
<keyword evidence="1" id="KW-0472">Membrane</keyword>
<feature type="transmembrane region" description="Helical" evidence="1">
    <location>
        <begin position="557"/>
        <end position="579"/>
    </location>
</feature>
<dbReference type="InterPro" id="IPR052728">
    <property type="entry name" value="O2_lipid_transport_reg"/>
</dbReference>
<feature type="transmembrane region" description="Helical" evidence="1">
    <location>
        <begin position="174"/>
        <end position="192"/>
    </location>
</feature>
<name>A0AAU9U1G4_EUPED</name>
<feature type="transmembrane region" description="Helical" evidence="1">
    <location>
        <begin position="239"/>
        <end position="260"/>
    </location>
</feature>
<accession>A0AAU9U1G4</accession>
<feature type="transmembrane region" description="Helical" evidence="1">
    <location>
        <begin position="494"/>
        <end position="514"/>
    </location>
</feature>
<reference evidence="3" key="1">
    <citation type="submission" date="2022-03" db="EMBL/GenBank/DDBJ databases">
        <authorList>
            <person name="Tunstrom K."/>
        </authorList>
    </citation>
    <scope>NUCLEOTIDE SEQUENCE</scope>
</reference>
<dbReference type="Proteomes" id="UP001153954">
    <property type="component" value="Unassembled WGS sequence"/>
</dbReference>
<dbReference type="PANTHER" id="PTHR11161">
    <property type="entry name" value="O-ACYLTRANSFERASE"/>
    <property type="match status" value="1"/>
</dbReference>
<keyword evidence="4" id="KW-1185">Reference proteome</keyword>
<dbReference type="AlphaFoldDB" id="A0AAU9U1G4"/>
<feature type="transmembrane region" description="Helical" evidence="1">
    <location>
        <begin position="320"/>
        <end position="339"/>
    </location>
</feature>
<comment type="caution">
    <text evidence="3">The sequence shown here is derived from an EMBL/GenBank/DDBJ whole genome shotgun (WGS) entry which is preliminary data.</text>
</comment>
<sequence>MSDRDLFLTKVQHFENYETGVAARVCSETLPNPSYFDRSLRRKIVVKDEEYYQMPLLFHLDDYRGCLAVGGAYCLGSFELSPLGPHPLFRMMQRYSANWVDNFNHTRLHRGLCLTRSCAPPDHQNTTHALETWFASCMNATTMSTYNLSAQLYHLDYCHHGPPHSPPLTTSERAFSALMVTLFALATISTVLDIKMTDHAKKEFGWALCWSLRRSWRALTAPPTSARAADLSCFDGLRVLSMFSVIIEHVCWLATLSYVADTRYYETARRAADVMLMTNSTLIVQVFFIMATFLLARKLLLEKGQDSSVSTFFNTMINRIVRISPSYYVVLWFACSWWERLGGGPQWESLVHSETAVCRHKWWTHLLYLNNVLYPDEKCLIQTWYLAADMQLYAVALLLTLLLRGRRWALPVLTALFVAVTVVPMWLAYAWHLIPTFHVHRPESVRVTYRGDASFTWLYQSPLGNAAGALGGVLLAHAHHALPDTLLKSKIFRWASIGAAPAATAWVALSPMLLGAGPPNRLAAAALAALERPIFVALIAIALLGAINGVDSPWRRLFSSGGTVLARLSFGALLLHMLFNKSLLATRLAPVQLDRPSAINDWFGVATISYAAALPLALLVELPVQELYKQIRKSRNSKSG</sequence>
<dbReference type="GO" id="GO:0016747">
    <property type="term" value="F:acyltransferase activity, transferring groups other than amino-acyl groups"/>
    <property type="evidence" value="ECO:0007669"/>
    <property type="project" value="InterPro"/>
</dbReference>
<dbReference type="InterPro" id="IPR002656">
    <property type="entry name" value="Acyl_transf_3_dom"/>
</dbReference>
<feature type="transmembrane region" description="Helical" evidence="1">
    <location>
        <begin position="463"/>
        <end position="482"/>
    </location>
</feature>
<evidence type="ECO:0000313" key="3">
    <source>
        <dbReference type="EMBL" id="CAH2093331.1"/>
    </source>
</evidence>
<proteinExistence type="predicted"/>
<feature type="transmembrane region" description="Helical" evidence="1">
    <location>
        <begin position="599"/>
        <end position="624"/>
    </location>
</feature>
<protein>
    <recommendedName>
        <fullName evidence="2">Acyltransferase 3 domain-containing protein</fullName>
    </recommendedName>
</protein>
<organism evidence="3 4">
    <name type="scientific">Euphydryas editha</name>
    <name type="common">Edith's checkerspot</name>
    <dbReference type="NCBI Taxonomy" id="104508"/>
    <lineage>
        <taxon>Eukaryota</taxon>
        <taxon>Metazoa</taxon>
        <taxon>Ecdysozoa</taxon>
        <taxon>Arthropoda</taxon>
        <taxon>Hexapoda</taxon>
        <taxon>Insecta</taxon>
        <taxon>Pterygota</taxon>
        <taxon>Neoptera</taxon>
        <taxon>Endopterygota</taxon>
        <taxon>Lepidoptera</taxon>
        <taxon>Glossata</taxon>
        <taxon>Ditrysia</taxon>
        <taxon>Papilionoidea</taxon>
        <taxon>Nymphalidae</taxon>
        <taxon>Nymphalinae</taxon>
        <taxon>Euphydryas</taxon>
    </lineage>
</organism>
<evidence type="ECO:0000259" key="2">
    <source>
        <dbReference type="Pfam" id="PF01757"/>
    </source>
</evidence>